<dbReference type="Proteomes" id="UP000554482">
    <property type="component" value="Unassembled WGS sequence"/>
</dbReference>
<evidence type="ECO:0000313" key="11">
    <source>
        <dbReference type="Proteomes" id="UP000554482"/>
    </source>
</evidence>
<dbReference type="EMBL" id="JABWDY010044370">
    <property type="protein sequence ID" value="KAF5175180.1"/>
    <property type="molecule type" value="Genomic_DNA"/>
</dbReference>
<organism evidence="10 11">
    <name type="scientific">Thalictrum thalictroides</name>
    <name type="common">Rue-anemone</name>
    <name type="synonym">Anemone thalictroides</name>
    <dbReference type="NCBI Taxonomy" id="46969"/>
    <lineage>
        <taxon>Eukaryota</taxon>
        <taxon>Viridiplantae</taxon>
        <taxon>Streptophyta</taxon>
        <taxon>Embryophyta</taxon>
        <taxon>Tracheophyta</taxon>
        <taxon>Spermatophyta</taxon>
        <taxon>Magnoliopsida</taxon>
        <taxon>Ranunculales</taxon>
        <taxon>Ranunculaceae</taxon>
        <taxon>Thalictroideae</taxon>
        <taxon>Thalictrum</taxon>
    </lineage>
</organism>
<dbReference type="GO" id="GO:0016705">
    <property type="term" value="F:oxidoreductase activity, acting on paired donors, with incorporation or reduction of molecular oxygen"/>
    <property type="evidence" value="ECO:0007669"/>
    <property type="project" value="InterPro"/>
</dbReference>
<protein>
    <submittedName>
        <fullName evidence="10">Cytochrome p450</fullName>
    </submittedName>
</protein>
<accession>A0A7J6USC7</accession>
<comment type="cofactor">
    <cofactor evidence="1">
        <name>heme</name>
        <dbReference type="ChEBI" id="CHEBI:30413"/>
    </cofactor>
</comment>
<keyword evidence="6" id="KW-0560">Oxidoreductase</keyword>
<evidence type="ECO:0000256" key="1">
    <source>
        <dbReference type="ARBA" id="ARBA00001971"/>
    </source>
</evidence>
<comment type="similarity">
    <text evidence="3">Belongs to the cytochrome P450 family.</text>
</comment>
<dbReference type="GO" id="GO:0044550">
    <property type="term" value="P:secondary metabolite biosynthetic process"/>
    <property type="evidence" value="ECO:0007669"/>
    <property type="project" value="UniProtKB-ARBA"/>
</dbReference>
<dbReference type="InterPro" id="IPR002401">
    <property type="entry name" value="Cyt_P450_E_grp-I"/>
</dbReference>
<dbReference type="InterPro" id="IPR001128">
    <property type="entry name" value="Cyt_P450"/>
</dbReference>
<dbReference type="OrthoDB" id="2789670at2759"/>
<sequence>MNKRCSESKKEAEDVRSLVHEVAELIGTFNLSDYIWFCCNLYLQGLRKRLEDLHVRFDAMAEKIMKEHEEVRDEKKREGTDTSAITTEWALAELINHPNIFEKAREEIDFVVGKSRLVEESDIQKLPYLHAIVKETLRLHPNKSPRVI</sequence>
<comment type="caution">
    <text evidence="10">The sequence shown here is derived from an EMBL/GenBank/DDBJ whole genome shotgun (WGS) entry which is preliminary data.</text>
</comment>
<keyword evidence="8" id="KW-0503">Monooxygenase</keyword>
<proteinExistence type="inferred from homology"/>
<gene>
    <name evidence="10" type="ORF">FRX31_035235</name>
</gene>
<dbReference type="SUPFAM" id="SSF48264">
    <property type="entry name" value="Cytochrome P450"/>
    <property type="match status" value="1"/>
</dbReference>
<evidence type="ECO:0000313" key="10">
    <source>
        <dbReference type="EMBL" id="KAF5175180.1"/>
    </source>
</evidence>
<dbReference type="GO" id="GO:0016020">
    <property type="term" value="C:membrane"/>
    <property type="evidence" value="ECO:0007669"/>
    <property type="project" value="UniProtKB-SubCell"/>
</dbReference>
<evidence type="ECO:0000256" key="4">
    <source>
        <dbReference type="ARBA" id="ARBA00022617"/>
    </source>
</evidence>
<dbReference type="GO" id="GO:0004497">
    <property type="term" value="F:monooxygenase activity"/>
    <property type="evidence" value="ECO:0007669"/>
    <property type="project" value="UniProtKB-KW"/>
</dbReference>
<dbReference type="GO" id="GO:0005506">
    <property type="term" value="F:iron ion binding"/>
    <property type="evidence" value="ECO:0007669"/>
    <property type="project" value="InterPro"/>
</dbReference>
<dbReference type="PRINTS" id="PR00385">
    <property type="entry name" value="P450"/>
</dbReference>
<keyword evidence="9" id="KW-0472">Membrane</keyword>
<dbReference type="InterPro" id="IPR036396">
    <property type="entry name" value="Cyt_P450_sf"/>
</dbReference>
<evidence type="ECO:0000256" key="8">
    <source>
        <dbReference type="ARBA" id="ARBA00023033"/>
    </source>
</evidence>
<evidence type="ECO:0000256" key="7">
    <source>
        <dbReference type="ARBA" id="ARBA00023004"/>
    </source>
</evidence>
<evidence type="ECO:0000256" key="3">
    <source>
        <dbReference type="ARBA" id="ARBA00010617"/>
    </source>
</evidence>
<evidence type="ECO:0000256" key="2">
    <source>
        <dbReference type="ARBA" id="ARBA00004370"/>
    </source>
</evidence>
<dbReference type="Gene3D" id="1.10.630.10">
    <property type="entry name" value="Cytochrome P450"/>
    <property type="match status" value="1"/>
</dbReference>
<dbReference type="Pfam" id="PF00067">
    <property type="entry name" value="p450"/>
    <property type="match status" value="1"/>
</dbReference>
<keyword evidence="11" id="KW-1185">Reference proteome</keyword>
<dbReference type="PANTHER" id="PTHR47943:SF8">
    <property type="entry name" value="CYTOCHROME P450"/>
    <property type="match status" value="1"/>
</dbReference>
<keyword evidence="5" id="KW-0479">Metal-binding</keyword>
<dbReference type="GO" id="GO:0020037">
    <property type="term" value="F:heme binding"/>
    <property type="evidence" value="ECO:0007669"/>
    <property type="project" value="InterPro"/>
</dbReference>
<dbReference type="PANTHER" id="PTHR47943">
    <property type="entry name" value="CYTOCHROME P450 93A3-LIKE"/>
    <property type="match status" value="1"/>
</dbReference>
<comment type="subcellular location">
    <subcellularLocation>
        <location evidence="2">Membrane</location>
    </subcellularLocation>
</comment>
<keyword evidence="7" id="KW-0408">Iron</keyword>
<evidence type="ECO:0000256" key="6">
    <source>
        <dbReference type="ARBA" id="ARBA00023002"/>
    </source>
</evidence>
<dbReference type="AlphaFoldDB" id="A0A7J6USC7"/>
<reference evidence="10 11" key="1">
    <citation type="submission" date="2020-06" db="EMBL/GenBank/DDBJ databases">
        <title>Transcriptomic and genomic resources for Thalictrum thalictroides and T. hernandezii: Facilitating candidate gene discovery in an emerging model plant lineage.</title>
        <authorList>
            <person name="Arias T."/>
            <person name="Riano-Pachon D.M."/>
            <person name="Di Stilio V.S."/>
        </authorList>
    </citation>
    <scope>NUCLEOTIDE SEQUENCE [LARGE SCALE GENOMIC DNA]</scope>
    <source>
        <strain evidence="11">cv. WT478/WT964</strain>
        <tissue evidence="10">Leaves</tissue>
    </source>
</reference>
<keyword evidence="4" id="KW-0349">Heme</keyword>
<name>A0A7J6USC7_THATH</name>
<evidence type="ECO:0000256" key="9">
    <source>
        <dbReference type="ARBA" id="ARBA00023136"/>
    </source>
</evidence>
<evidence type="ECO:0000256" key="5">
    <source>
        <dbReference type="ARBA" id="ARBA00022723"/>
    </source>
</evidence>
<dbReference type="PRINTS" id="PR00463">
    <property type="entry name" value="EP450I"/>
</dbReference>